<feature type="binding site" evidence="2">
    <location>
        <position position="57"/>
    </location>
    <ligand>
        <name>Fe cation</name>
        <dbReference type="ChEBI" id="CHEBI:24875"/>
    </ligand>
</feature>
<dbReference type="EMBL" id="VEVP01000030">
    <property type="protein sequence ID" value="TNU89342.1"/>
    <property type="molecule type" value="Genomic_DNA"/>
</dbReference>
<dbReference type="PANTHER" id="PTHR43212">
    <property type="entry name" value="QUERCETIN 2,3-DIOXYGENASE"/>
    <property type="match status" value="1"/>
</dbReference>
<organism evidence="7 11">
    <name type="scientific">Eggerthella lenta</name>
    <name type="common">Eubacterium lentum</name>
    <dbReference type="NCBI Taxonomy" id="84112"/>
    <lineage>
        <taxon>Bacteria</taxon>
        <taxon>Bacillati</taxon>
        <taxon>Actinomycetota</taxon>
        <taxon>Coriobacteriia</taxon>
        <taxon>Eggerthellales</taxon>
        <taxon>Eggerthellaceae</taxon>
        <taxon>Eggerthella</taxon>
    </lineage>
</organism>
<dbReference type="InterPro" id="IPR003829">
    <property type="entry name" value="Pirin_N_dom"/>
</dbReference>
<evidence type="ECO:0000259" key="5">
    <source>
        <dbReference type="Pfam" id="PF17954"/>
    </source>
</evidence>
<keyword evidence="2" id="KW-0408">Iron</keyword>
<evidence type="ECO:0000313" key="11">
    <source>
        <dbReference type="Proteomes" id="UP000253970"/>
    </source>
</evidence>
<dbReference type="PIRSF" id="PIRSF006232">
    <property type="entry name" value="Pirin"/>
    <property type="match status" value="1"/>
</dbReference>
<gene>
    <name evidence="8" type="ORF">C1872_08020</name>
    <name evidence="7" type="ORF">C1875_03800</name>
    <name evidence="9" type="ORF">FIC87_11610</name>
    <name evidence="6" type="ORF">GO726_10805</name>
</gene>
<reference evidence="9 12" key="1">
    <citation type="journal article" date="2005" name="Appl. Environ. Microbiol.">
        <title>Intestinal bacterial communities that produce active estrogen-like compounds enterodiol and enterolactone in humans.</title>
        <authorList>
            <person name="Clavel T."/>
            <person name="Henderson G."/>
            <person name="Alpert C.A."/>
            <person name="Philippe C."/>
            <person name="Rigottier-Gois L."/>
            <person name="Dore J."/>
            <person name="Blaut M."/>
        </authorList>
    </citation>
    <scope>NUCLEOTIDE SEQUENCE [LARGE SCALE GENOMIC DNA]</scope>
    <source>
        <strain evidence="9 12">SECO-MT75m2</strain>
    </source>
</reference>
<evidence type="ECO:0000256" key="2">
    <source>
        <dbReference type="PIRSR" id="PIRSR006232-1"/>
    </source>
</evidence>
<evidence type="ECO:0000259" key="4">
    <source>
        <dbReference type="Pfam" id="PF02678"/>
    </source>
</evidence>
<evidence type="ECO:0000313" key="13">
    <source>
        <dbReference type="Proteomes" id="UP000436429"/>
    </source>
</evidence>
<comment type="similarity">
    <text evidence="1 3">Belongs to the pirin family.</text>
</comment>
<dbReference type="EMBL" id="PPTU01000004">
    <property type="protein sequence ID" value="RDB72181.1"/>
    <property type="molecule type" value="Genomic_DNA"/>
</dbReference>
<reference evidence="9" key="3">
    <citation type="submission" date="2019-06" db="EMBL/GenBank/DDBJ databases">
        <authorList>
            <person name="Bisanz J.E."/>
            <person name="Turnbaugh P.J."/>
        </authorList>
    </citation>
    <scope>NUCLEOTIDE SEQUENCE</scope>
    <source>
        <strain evidence="9">SECO-MT75m2</strain>
    </source>
</reference>
<dbReference type="InterPro" id="IPR041602">
    <property type="entry name" value="Quercetinase_C"/>
</dbReference>
<evidence type="ECO:0000313" key="8">
    <source>
        <dbReference type="EMBL" id="RDB79624.1"/>
    </source>
</evidence>
<dbReference type="Proteomes" id="UP000253970">
    <property type="component" value="Unassembled WGS sequence"/>
</dbReference>
<evidence type="ECO:0000256" key="1">
    <source>
        <dbReference type="ARBA" id="ARBA00008416"/>
    </source>
</evidence>
<dbReference type="InterPro" id="IPR011051">
    <property type="entry name" value="RmlC_Cupin_sf"/>
</dbReference>
<proteinExistence type="inferred from homology"/>
<evidence type="ECO:0000313" key="7">
    <source>
        <dbReference type="EMBL" id="RDB72181.1"/>
    </source>
</evidence>
<dbReference type="SUPFAM" id="SSF51182">
    <property type="entry name" value="RmlC-like cupins"/>
    <property type="match status" value="1"/>
</dbReference>
<dbReference type="EMBL" id="WPOM01000021">
    <property type="protein sequence ID" value="MVN33642.1"/>
    <property type="molecule type" value="Genomic_DNA"/>
</dbReference>
<reference evidence="6 13" key="4">
    <citation type="submission" date="2019-11" db="EMBL/GenBank/DDBJ databases">
        <title>Whole genome shotgun sequencing (WGS) data from Adlercreutzia equolifaciens ResAG-91, Eggerthella lenta MRI-F36, MRI-F37, MRI-F40, ResAG-49, ResAG-88, ResAG-121, ResAG-145, and Gordonibacter sp. ResAG-5, ResAG-26, ResAG-43, ResAG-50, ResAG-59.</title>
        <authorList>
            <person name="Stoll D.A."/>
            <person name="Danylec N."/>
            <person name="Franz C.M.A.P."/>
            <person name="Huch M."/>
        </authorList>
    </citation>
    <scope>NUCLEOTIDE SEQUENCE [LARGE SCALE GENOMIC DNA]</scope>
    <source>
        <strain evidence="6 13">ResAG-88</strain>
    </source>
</reference>
<feature type="domain" description="Pirin N-terminal" evidence="4">
    <location>
        <begin position="12"/>
        <end position="118"/>
    </location>
</feature>
<dbReference type="EMBL" id="PPTX01000010">
    <property type="protein sequence ID" value="RDB79624.1"/>
    <property type="molecule type" value="Genomic_DNA"/>
</dbReference>
<feature type="domain" description="Quercetin 2,3-dioxygenase C-terminal cupin" evidence="5">
    <location>
        <begin position="146"/>
        <end position="230"/>
    </location>
</feature>
<dbReference type="RefSeq" id="WP_009304801.1">
    <property type="nucleotide sequence ID" value="NZ_AP025575.1"/>
</dbReference>
<dbReference type="Proteomes" id="UP000253752">
    <property type="component" value="Unassembled WGS sequence"/>
</dbReference>
<dbReference type="PANTHER" id="PTHR43212:SF3">
    <property type="entry name" value="QUERCETIN 2,3-DIOXYGENASE"/>
    <property type="match status" value="1"/>
</dbReference>
<evidence type="ECO:0000313" key="6">
    <source>
        <dbReference type="EMBL" id="MVN33642.1"/>
    </source>
</evidence>
<evidence type="ECO:0000313" key="12">
    <source>
        <dbReference type="Proteomes" id="UP000312594"/>
    </source>
</evidence>
<sequence length="235" mass="26682">MIKVIKHENMGRSDRGWLHSLFHFSFAEYYKPDNIKFGALRVVNDDRFDPHGGFGMHPHDNMEIISYVVDGQLTHRDSLGNGSRLERGDVQYMSAGSGIMHSEYNDTNEPLRFLQIWILPDEKNAEPNYGDHRFDWEDRVGKWMPVASGEEGFAPIRIHQDMKVLVGVIGSDETLYYDLDPARQAYLIQIEGEGMVNGNELDAGDAAEITATREVSVRAKTPSHYIMFDMAADEA</sequence>
<comment type="cofactor">
    <cofactor evidence="2">
        <name>Fe cation</name>
        <dbReference type="ChEBI" id="CHEBI:24875"/>
    </cofactor>
    <text evidence="2">Binds 1 Fe cation per subunit.</text>
</comment>
<dbReference type="Gene3D" id="2.60.120.10">
    <property type="entry name" value="Jelly Rolls"/>
    <property type="match status" value="2"/>
</dbReference>
<feature type="binding site" evidence="2">
    <location>
        <position position="101"/>
    </location>
    <ligand>
        <name>Fe cation</name>
        <dbReference type="ChEBI" id="CHEBI:24875"/>
    </ligand>
</feature>
<reference evidence="10 11" key="2">
    <citation type="journal article" date="2018" name="Elife">
        <title>Discovery and characterization of a prevalent human gut bacterial enzyme sufficient for the inactivation of a family of plant toxins.</title>
        <authorList>
            <person name="Koppel N."/>
            <person name="Bisanz J.E."/>
            <person name="Pandelia M.E."/>
            <person name="Turnbaugh P.J."/>
            <person name="Balskus E.P."/>
        </authorList>
    </citation>
    <scope>NUCLEOTIDE SEQUENCE [LARGE SCALE GENOMIC DNA]</scope>
    <source>
        <strain evidence="8 10">MR1 #12</strain>
        <strain evidence="7 11">W1 BHI 6</strain>
    </source>
</reference>
<evidence type="ECO:0000313" key="9">
    <source>
        <dbReference type="EMBL" id="TNU89342.1"/>
    </source>
</evidence>
<dbReference type="InterPro" id="IPR012093">
    <property type="entry name" value="Pirin"/>
</dbReference>
<evidence type="ECO:0000256" key="3">
    <source>
        <dbReference type="RuleBase" id="RU003457"/>
    </source>
</evidence>
<dbReference type="GO" id="GO:0046872">
    <property type="term" value="F:metal ion binding"/>
    <property type="evidence" value="ECO:0007669"/>
    <property type="project" value="UniProtKB-KW"/>
</dbReference>
<dbReference type="Pfam" id="PF17954">
    <property type="entry name" value="Pirin_C_2"/>
    <property type="match status" value="1"/>
</dbReference>
<feature type="binding site" evidence="2">
    <location>
        <position position="59"/>
    </location>
    <ligand>
        <name>Fe cation</name>
        <dbReference type="ChEBI" id="CHEBI:24875"/>
    </ligand>
</feature>
<accession>A0A369MJ93</accession>
<name>A0A369MJ93_EGGLN</name>
<protein>
    <submittedName>
        <fullName evidence="6">Cupin domain-containing protein</fullName>
    </submittedName>
    <submittedName>
        <fullName evidence="7">Pirin family protein</fullName>
    </submittedName>
</protein>
<feature type="binding site" evidence="2">
    <location>
        <position position="103"/>
    </location>
    <ligand>
        <name>Fe cation</name>
        <dbReference type="ChEBI" id="CHEBI:24875"/>
    </ligand>
</feature>
<dbReference type="Pfam" id="PF02678">
    <property type="entry name" value="Pirin"/>
    <property type="match status" value="1"/>
</dbReference>
<dbReference type="Proteomes" id="UP000312594">
    <property type="component" value="Unassembled WGS sequence"/>
</dbReference>
<dbReference type="Proteomes" id="UP000436429">
    <property type="component" value="Unassembled WGS sequence"/>
</dbReference>
<evidence type="ECO:0000313" key="10">
    <source>
        <dbReference type="Proteomes" id="UP000253752"/>
    </source>
</evidence>
<dbReference type="InterPro" id="IPR014710">
    <property type="entry name" value="RmlC-like_jellyroll"/>
</dbReference>
<dbReference type="AlphaFoldDB" id="A0A369MJ93"/>
<keyword evidence="2" id="KW-0479">Metal-binding</keyword>
<comment type="caution">
    <text evidence="7">The sequence shown here is derived from an EMBL/GenBank/DDBJ whole genome shotgun (WGS) entry which is preliminary data.</text>
</comment>
<dbReference type="CDD" id="cd02910">
    <property type="entry name" value="cupin_Yhhw_N"/>
    <property type="match status" value="1"/>
</dbReference>